<dbReference type="PANTHER" id="PTHR35271">
    <property type="entry name" value="ABC TRANSPORTER, SUBSTRATE-BINDING LIPOPROTEIN-RELATED"/>
    <property type="match status" value="1"/>
</dbReference>
<dbReference type="InterPro" id="IPR007487">
    <property type="entry name" value="ABC_transpt-TYRBP-like"/>
</dbReference>
<gene>
    <name evidence="2" type="ORF">L196_04306</name>
</gene>
<organism evidence="2 3">
    <name type="scientific">Cycloclasticus pugetii</name>
    <dbReference type="NCBI Taxonomy" id="34068"/>
    <lineage>
        <taxon>Bacteria</taxon>
        <taxon>Pseudomonadati</taxon>
        <taxon>Pseudomonadota</taxon>
        <taxon>Gammaproteobacteria</taxon>
        <taxon>Thiotrichales</taxon>
        <taxon>Piscirickettsiaceae</taxon>
        <taxon>Cycloclasticus</taxon>
    </lineage>
</organism>
<proteinExistence type="predicted"/>
<dbReference type="PANTHER" id="PTHR35271:SF1">
    <property type="entry name" value="ABC TRANSPORTER, SUBSTRATE-BINDING LIPOPROTEIN"/>
    <property type="match status" value="1"/>
</dbReference>
<comment type="caution">
    <text evidence="2">The sequence shown here is derived from an EMBL/GenBank/DDBJ whole genome shotgun (WGS) entry which is preliminary data.</text>
</comment>
<evidence type="ECO:0000313" key="2">
    <source>
        <dbReference type="EMBL" id="EPD13728.1"/>
    </source>
</evidence>
<reference evidence="2 3" key="1">
    <citation type="journal article" date="2013" name="Genome Announc.">
        <title>Genome Sequence of the Pyrene- and Fluoranthene-Degrading Bacterium Cycloclasticus sp. Strain PY97M.</title>
        <authorList>
            <person name="Cui Z."/>
            <person name="Xu G."/>
            <person name="Li Q."/>
            <person name="Gao W."/>
            <person name="Zheng L."/>
        </authorList>
    </citation>
    <scope>NUCLEOTIDE SEQUENCE [LARGE SCALE GENOMIC DNA]</scope>
    <source>
        <strain evidence="2 3">PY97M</strain>
    </source>
</reference>
<accession>A0AB33Z3F4</accession>
<feature type="signal peptide" evidence="1">
    <location>
        <begin position="1"/>
        <end position="24"/>
    </location>
</feature>
<feature type="chain" id="PRO_5044326544" description="ABC transport system substrate-binding protein" evidence="1">
    <location>
        <begin position="25"/>
        <end position="323"/>
    </location>
</feature>
<keyword evidence="1" id="KW-0732">Signal</keyword>
<sequence>MIYFKIFYSTALLAILFYTTTILADDTLEASATFNITVVYPDVRKPYSTLFESIISGIKEQPKLNVQTQLMDNSMLETDILNSLRQESPDAVILLGGGRRALQEKINSLYKTTYGALFLSDHDINNGRYGISMTPDPTLLFSELKKIQPTVKEIHVVFDPKTNGWLVQRAIENTPNTGITVIPYEASSLQQAALIYKEIARNNDHINSALWLIHHDPTFDSKSLLPRILSDAWKYQQVVISTNPSHVRRGALLSLLPDSQQIGRDLATTTVRLLSGQKASPVTPMQSSLVVANLRTAKHLPNTIRLDQKTNFALTYPRASAND</sequence>
<name>A0AB33Z3F4_9GAMM</name>
<evidence type="ECO:0000313" key="3">
    <source>
        <dbReference type="Proteomes" id="UP000015462"/>
    </source>
</evidence>
<dbReference type="Gene3D" id="3.40.50.2300">
    <property type="match status" value="1"/>
</dbReference>
<evidence type="ECO:0008006" key="4">
    <source>
        <dbReference type="Google" id="ProtNLM"/>
    </source>
</evidence>
<dbReference type="Pfam" id="PF04392">
    <property type="entry name" value="ABC_sub_bind"/>
    <property type="match status" value="1"/>
</dbReference>
<evidence type="ECO:0000256" key="1">
    <source>
        <dbReference type="SAM" id="SignalP"/>
    </source>
</evidence>
<protein>
    <recommendedName>
        <fullName evidence="4">ABC transport system substrate-binding protein</fullName>
    </recommendedName>
</protein>
<dbReference type="EMBL" id="ASHL01000002">
    <property type="protein sequence ID" value="EPD13728.1"/>
    <property type="molecule type" value="Genomic_DNA"/>
</dbReference>
<dbReference type="RefSeq" id="WP_016390075.1">
    <property type="nucleotide sequence ID" value="NZ_KE646806.1"/>
</dbReference>
<dbReference type="AlphaFoldDB" id="A0AB33Z3F4"/>
<dbReference type="Proteomes" id="UP000015462">
    <property type="component" value="Unassembled WGS sequence"/>
</dbReference>
<keyword evidence="3" id="KW-1185">Reference proteome</keyword>